<evidence type="ECO:0000256" key="2">
    <source>
        <dbReference type="ARBA" id="ARBA00006228"/>
    </source>
</evidence>
<dbReference type="PATRIC" id="fig|1286106.3.peg.564"/>
<evidence type="ECO:0000256" key="3">
    <source>
        <dbReference type="ARBA" id="ARBA00022475"/>
    </source>
</evidence>
<dbReference type="PANTHER" id="PTHR34584">
    <property type="entry name" value="NA(+)/H(+) ANTIPORTER SUBUNIT E1"/>
    <property type="match status" value="1"/>
</dbReference>
<proteinExistence type="inferred from homology"/>
<evidence type="ECO:0000256" key="6">
    <source>
        <dbReference type="ARBA" id="ARBA00023136"/>
    </source>
</evidence>
<dbReference type="AlphaFoldDB" id="M7P2V2"/>
<feature type="transmembrane region" description="Helical" evidence="7">
    <location>
        <begin position="21"/>
        <end position="45"/>
    </location>
</feature>
<evidence type="ECO:0000256" key="4">
    <source>
        <dbReference type="ARBA" id="ARBA00022692"/>
    </source>
</evidence>
<protein>
    <submittedName>
        <fullName evidence="8">Uncharacterized protein</fullName>
    </submittedName>
</protein>
<evidence type="ECO:0000256" key="5">
    <source>
        <dbReference type="ARBA" id="ARBA00022989"/>
    </source>
</evidence>
<comment type="similarity">
    <text evidence="2">Belongs to the CPA3 antiporters (TC 2.A.63) subunit E family.</text>
</comment>
<dbReference type="OrthoDB" id="7852837at2"/>
<dbReference type="STRING" id="1286106.MPL1_02838"/>
<dbReference type="InterPro" id="IPR002758">
    <property type="entry name" value="Cation_antiport_E"/>
</dbReference>
<keyword evidence="3" id="KW-1003">Cell membrane</keyword>
<name>M7P2V2_9GAMM</name>
<dbReference type="eggNOG" id="COG1863">
    <property type="taxonomic scope" value="Bacteria"/>
</dbReference>
<sequence length="164" mass="18472">MSSGKANLWRKLQTGAIWCAFYFLLWLILAAAEAPLFGLLLAMFAAWVSVGINNTRWFIRLSALPAFIIFFLIELWLGAWDVARRAVHPAVPLNPAWVSYPLKTTDEQVRLLLSALTGLLPGTLASHYQQGELHVHVLDQQQDWADIISRLESHLTRLLTGIQP</sequence>
<dbReference type="RefSeq" id="WP_009725606.1">
    <property type="nucleotide sequence ID" value="NZ_APHR01000013.1"/>
</dbReference>
<keyword evidence="5 7" id="KW-1133">Transmembrane helix</keyword>
<keyword evidence="9" id="KW-1185">Reference proteome</keyword>
<gene>
    <name evidence="8" type="ORF">MPL1_02838</name>
</gene>
<evidence type="ECO:0000256" key="7">
    <source>
        <dbReference type="SAM" id="Phobius"/>
    </source>
</evidence>
<comment type="caution">
    <text evidence="8">The sequence shown here is derived from an EMBL/GenBank/DDBJ whole genome shotgun (WGS) entry which is preliminary data.</text>
</comment>
<accession>M7P2V2</accession>
<dbReference type="GO" id="GO:0008324">
    <property type="term" value="F:monoatomic cation transmembrane transporter activity"/>
    <property type="evidence" value="ECO:0007669"/>
    <property type="project" value="InterPro"/>
</dbReference>
<dbReference type="EMBL" id="APHR01000013">
    <property type="protein sequence ID" value="EMR13831.1"/>
    <property type="molecule type" value="Genomic_DNA"/>
</dbReference>
<dbReference type="PANTHER" id="PTHR34584:SF1">
    <property type="entry name" value="NA(+)_H(+) ANTIPORTER SUBUNIT E1"/>
    <property type="match status" value="1"/>
</dbReference>
<dbReference type="GO" id="GO:0005886">
    <property type="term" value="C:plasma membrane"/>
    <property type="evidence" value="ECO:0007669"/>
    <property type="project" value="UniProtKB-SubCell"/>
</dbReference>
<feature type="transmembrane region" description="Helical" evidence="7">
    <location>
        <begin position="57"/>
        <end position="77"/>
    </location>
</feature>
<keyword evidence="6 7" id="KW-0472">Membrane</keyword>
<reference evidence="8 9" key="1">
    <citation type="journal article" date="2013" name="Genome Announc.">
        <title>Draft Genome Sequence of Methylophaga lonarensis MPLT, a Haloalkaliphilic (Non-Methane-Utilizing) Methylotroph.</title>
        <authorList>
            <person name="Shetty S.A."/>
            <person name="Marathe N.P."/>
            <person name="Munot H."/>
            <person name="Antony C.P."/>
            <person name="Dhotre D.P."/>
            <person name="Murrell J.C."/>
            <person name="Shouche Y.S."/>
        </authorList>
    </citation>
    <scope>NUCLEOTIDE SEQUENCE [LARGE SCALE GENOMIC DNA]</scope>
    <source>
        <strain evidence="8 9">MPL</strain>
    </source>
</reference>
<evidence type="ECO:0000313" key="9">
    <source>
        <dbReference type="Proteomes" id="UP000012019"/>
    </source>
</evidence>
<evidence type="ECO:0000313" key="8">
    <source>
        <dbReference type="EMBL" id="EMR13831.1"/>
    </source>
</evidence>
<evidence type="ECO:0000256" key="1">
    <source>
        <dbReference type="ARBA" id="ARBA00004651"/>
    </source>
</evidence>
<dbReference type="Pfam" id="PF01899">
    <property type="entry name" value="MNHE"/>
    <property type="match status" value="1"/>
</dbReference>
<comment type="subcellular location">
    <subcellularLocation>
        <location evidence="1">Cell membrane</location>
        <topology evidence="1">Multi-pass membrane protein</topology>
    </subcellularLocation>
</comment>
<keyword evidence="4 7" id="KW-0812">Transmembrane</keyword>
<organism evidence="8 9">
    <name type="scientific">Methylophaga lonarensis MPL</name>
    <dbReference type="NCBI Taxonomy" id="1286106"/>
    <lineage>
        <taxon>Bacteria</taxon>
        <taxon>Pseudomonadati</taxon>
        <taxon>Pseudomonadota</taxon>
        <taxon>Gammaproteobacteria</taxon>
        <taxon>Thiotrichales</taxon>
        <taxon>Piscirickettsiaceae</taxon>
        <taxon>Methylophaga</taxon>
    </lineage>
</organism>
<dbReference type="Proteomes" id="UP000012019">
    <property type="component" value="Unassembled WGS sequence"/>
</dbReference>